<organism evidence="3 4">
    <name type="scientific">Pseudonocardia thermophila</name>
    <dbReference type="NCBI Taxonomy" id="1848"/>
    <lineage>
        <taxon>Bacteria</taxon>
        <taxon>Bacillati</taxon>
        <taxon>Actinomycetota</taxon>
        <taxon>Actinomycetes</taxon>
        <taxon>Pseudonocardiales</taxon>
        <taxon>Pseudonocardiaceae</taxon>
        <taxon>Pseudonocardia</taxon>
    </lineage>
</organism>
<feature type="region of interest" description="Disordered" evidence="1">
    <location>
        <begin position="59"/>
        <end position="93"/>
    </location>
</feature>
<gene>
    <name evidence="3" type="ORF">SAMN05443637_110113</name>
</gene>
<evidence type="ECO:0000259" key="2">
    <source>
        <dbReference type="SMART" id="SM00834"/>
    </source>
</evidence>
<evidence type="ECO:0000313" key="4">
    <source>
        <dbReference type="Proteomes" id="UP000184363"/>
    </source>
</evidence>
<protein>
    <submittedName>
        <fullName evidence="3">Putative regulatory protein, FmdB family</fullName>
    </submittedName>
</protein>
<dbReference type="RefSeq" id="WP_073457612.1">
    <property type="nucleotide sequence ID" value="NZ_CALGVN010000001.1"/>
</dbReference>
<reference evidence="3 4" key="1">
    <citation type="submission" date="2016-11" db="EMBL/GenBank/DDBJ databases">
        <authorList>
            <person name="Jaros S."/>
            <person name="Januszkiewicz K."/>
            <person name="Wedrychowicz H."/>
        </authorList>
    </citation>
    <scope>NUCLEOTIDE SEQUENCE [LARGE SCALE GENOMIC DNA]</scope>
    <source>
        <strain evidence="3 4">DSM 43832</strain>
    </source>
</reference>
<dbReference type="InterPro" id="IPR013429">
    <property type="entry name" value="Regulatory_FmdB_Zinc_ribbon"/>
</dbReference>
<proteinExistence type="predicted"/>
<accession>A0A1M6UJM4</accession>
<feature type="domain" description="Putative regulatory protein FmdB zinc ribbon" evidence="2">
    <location>
        <begin position="1"/>
        <end position="41"/>
    </location>
</feature>
<dbReference type="SMART" id="SM00834">
    <property type="entry name" value="CxxC_CXXC_SSSS"/>
    <property type="match status" value="1"/>
</dbReference>
<dbReference type="EMBL" id="FRAP01000010">
    <property type="protein sequence ID" value="SHK69308.1"/>
    <property type="molecule type" value="Genomic_DNA"/>
</dbReference>
<keyword evidence="4" id="KW-1185">Reference proteome</keyword>
<dbReference type="AlphaFoldDB" id="A0A1M6UJM4"/>
<evidence type="ECO:0000256" key="1">
    <source>
        <dbReference type="SAM" id="MobiDB-lite"/>
    </source>
</evidence>
<evidence type="ECO:0000313" key="3">
    <source>
        <dbReference type="EMBL" id="SHK69308.1"/>
    </source>
</evidence>
<sequence>MATYSYRCAADGAVDVRLPIGTAPSVIDCPACGAPAQRRYTSPMLGLAHKGAMALLDRAERSRTEPEVVTSLPTKARRPAPKLDPRTARLPRP</sequence>
<name>A0A1M6UJM4_PSETH</name>
<dbReference type="Proteomes" id="UP000184363">
    <property type="component" value="Unassembled WGS sequence"/>
</dbReference>
<dbReference type="OrthoDB" id="9792898at2"/>
<dbReference type="STRING" id="1848.SAMN05443637_110113"/>